<keyword evidence="3" id="KW-1185">Reference proteome</keyword>
<dbReference type="SUPFAM" id="SSF69572">
    <property type="entry name" value="Activating enzymes of the ubiquitin-like proteins"/>
    <property type="match status" value="1"/>
</dbReference>
<dbReference type="InterPro" id="IPR000594">
    <property type="entry name" value="ThiF_NAD_FAD-bd"/>
</dbReference>
<protein>
    <submittedName>
        <fullName evidence="2">Ubiquitin-activating enzyme E1 1</fullName>
    </submittedName>
</protein>
<dbReference type="Proteomes" id="UP000186817">
    <property type="component" value="Unassembled WGS sequence"/>
</dbReference>
<feature type="domain" description="THIF-type NAD/FAD binding fold" evidence="1">
    <location>
        <begin position="47"/>
        <end position="129"/>
    </location>
</feature>
<name>A0A1Q9ERU3_SYMMI</name>
<proteinExistence type="predicted"/>
<dbReference type="GO" id="GO:0008641">
    <property type="term" value="F:ubiquitin-like modifier activating enzyme activity"/>
    <property type="evidence" value="ECO:0007669"/>
    <property type="project" value="InterPro"/>
</dbReference>
<dbReference type="EMBL" id="LSRX01000083">
    <property type="protein sequence ID" value="OLQ10136.1"/>
    <property type="molecule type" value="Genomic_DNA"/>
</dbReference>
<dbReference type="AlphaFoldDB" id="A0A1Q9ERU3"/>
<dbReference type="Pfam" id="PF00899">
    <property type="entry name" value="ThiF"/>
    <property type="match status" value="1"/>
</dbReference>
<reference evidence="2 3" key="1">
    <citation type="submission" date="2016-02" db="EMBL/GenBank/DDBJ databases">
        <title>Genome analysis of coral dinoflagellate symbionts highlights evolutionary adaptations to a symbiotic lifestyle.</title>
        <authorList>
            <person name="Aranda M."/>
            <person name="Li Y."/>
            <person name="Liew Y.J."/>
            <person name="Baumgarten S."/>
            <person name="Simakov O."/>
            <person name="Wilson M."/>
            <person name="Piel J."/>
            <person name="Ashoor H."/>
            <person name="Bougouffa S."/>
            <person name="Bajic V.B."/>
            <person name="Ryu T."/>
            <person name="Ravasi T."/>
            <person name="Bayer T."/>
            <person name="Micklem G."/>
            <person name="Kim H."/>
            <person name="Bhak J."/>
            <person name="Lajeunesse T.C."/>
            <person name="Voolstra C.R."/>
        </authorList>
    </citation>
    <scope>NUCLEOTIDE SEQUENCE [LARGE SCALE GENOMIC DNA]</scope>
    <source>
        <strain evidence="2 3">CCMP2467</strain>
    </source>
</reference>
<organism evidence="2 3">
    <name type="scientific">Symbiodinium microadriaticum</name>
    <name type="common">Dinoflagellate</name>
    <name type="synonym">Zooxanthella microadriatica</name>
    <dbReference type="NCBI Taxonomy" id="2951"/>
    <lineage>
        <taxon>Eukaryota</taxon>
        <taxon>Sar</taxon>
        <taxon>Alveolata</taxon>
        <taxon>Dinophyceae</taxon>
        <taxon>Suessiales</taxon>
        <taxon>Symbiodiniaceae</taxon>
        <taxon>Symbiodinium</taxon>
    </lineage>
</organism>
<sequence length="162" mass="17459">MLFHHAKLRAALQRCTAMAAWGDWMGAWKAEEGQIDVEQDRLSRAQAAFGGETLARMKDINVLVLGCRGVGVETAKNLILSNVGSVTLWDPFPATAEEPDLNPEGKPRAAECLAQLKSLNPYCKVEVLSAEEAQLPGCLAEANVLSTGIPEKVIVILAVILH</sequence>
<evidence type="ECO:0000259" key="1">
    <source>
        <dbReference type="Pfam" id="PF00899"/>
    </source>
</evidence>
<gene>
    <name evidence="2" type="primary">ptr3</name>
    <name evidence="2" type="ORF">AK812_SmicGene6191</name>
</gene>
<comment type="caution">
    <text evidence="2">The sequence shown here is derived from an EMBL/GenBank/DDBJ whole genome shotgun (WGS) entry which is preliminary data.</text>
</comment>
<dbReference type="InterPro" id="IPR035985">
    <property type="entry name" value="Ubiquitin-activating_enz"/>
</dbReference>
<evidence type="ECO:0000313" key="2">
    <source>
        <dbReference type="EMBL" id="OLQ10136.1"/>
    </source>
</evidence>
<accession>A0A1Q9ERU3</accession>
<dbReference type="Gene3D" id="3.40.50.720">
    <property type="entry name" value="NAD(P)-binding Rossmann-like Domain"/>
    <property type="match status" value="1"/>
</dbReference>
<evidence type="ECO:0000313" key="3">
    <source>
        <dbReference type="Proteomes" id="UP000186817"/>
    </source>
</evidence>
<dbReference type="OrthoDB" id="10252231at2759"/>